<keyword evidence="4 6" id="KW-1133">Transmembrane helix</keyword>
<evidence type="ECO:0000256" key="4">
    <source>
        <dbReference type="ARBA" id="ARBA00022989"/>
    </source>
</evidence>
<evidence type="ECO:0000256" key="6">
    <source>
        <dbReference type="SAM" id="Phobius"/>
    </source>
</evidence>
<dbReference type="EMBL" id="JAXOVC010000002">
    <property type="protein sequence ID" value="KAK4505064.1"/>
    <property type="molecule type" value="Genomic_DNA"/>
</dbReference>
<dbReference type="Proteomes" id="UP001305779">
    <property type="component" value="Unassembled WGS sequence"/>
</dbReference>
<gene>
    <name evidence="8" type="ORF">PRZ48_003027</name>
</gene>
<dbReference type="PANTHER" id="PTHR45649:SF2">
    <property type="entry name" value="ACID PERMEASE, PUTATIVE-RELATED"/>
    <property type="match status" value="1"/>
</dbReference>
<comment type="subcellular location">
    <subcellularLocation>
        <location evidence="1">Membrane</location>
        <topology evidence="1">Multi-pass membrane protein</topology>
    </subcellularLocation>
</comment>
<evidence type="ECO:0000256" key="5">
    <source>
        <dbReference type="ARBA" id="ARBA00023136"/>
    </source>
</evidence>
<evidence type="ECO:0000256" key="1">
    <source>
        <dbReference type="ARBA" id="ARBA00004141"/>
    </source>
</evidence>
<feature type="transmembrane region" description="Helical" evidence="6">
    <location>
        <begin position="32"/>
        <end position="53"/>
    </location>
</feature>
<feature type="domain" description="Amino acid permease/ SLC12A" evidence="7">
    <location>
        <begin position="51"/>
        <end position="240"/>
    </location>
</feature>
<feature type="transmembrane region" description="Helical" evidence="6">
    <location>
        <begin position="160"/>
        <end position="177"/>
    </location>
</feature>
<organism evidence="8 9">
    <name type="scientific">Zasmidium cellare</name>
    <name type="common">Wine cellar mold</name>
    <name type="synonym">Racodium cellare</name>
    <dbReference type="NCBI Taxonomy" id="395010"/>
    <lineage>
        <taxon>Eukaryota</taxon>
        <taxon>Fungi</taxon>
        <taxon>Dikarya</taxon>
        <taxon>Ascomycota</taxon>
        <taxon>Pezizomycotina</taxon>
        <taxon>Dothideomycetes</taxon>
        <taxon>Dothideomycetidae</taxon>
        <taxon>Mycosphaerellales</taxon>
        <taxon>Mycosphaerellaceae</taxon>
        <taxon>Zasmidium</taxon>
    </lineage>
</organism>
<feature type="transmembrane region" description="Helical" evidence="6">
    <location>
        <begin position="65"/>
        <end position="86"/>
    </location>
</feature>
<keyword evidence="5 6" id="KW-0472">Membrane</keyword>
<feature type="transmembrane region" description="Helical" evidence="6">
    <location>
        <begin position="183"/>
        <end position="206"/>
    </location>
</feature>
<keyword evidence="3 6" id="KW-0812">Transmembrane</keyword>
<evidence type="ECO:0000259" key="7">
    <source>
        <dbReference type="Pfam" id="PF00324"/>
    </source>
</evidence>
<comment type="caution">
    <text evidence="8">The sequence shown here is derived from an EMBL/GenBank/DDBJ whole genome shotgun (WGS) entry which is preliminary data.</text>
</comment>
<evidence type="ECO:0000313" key="9">
    <source>
        <dbReference type="Proteomes" id="UP001305779"/>
    </source>
</evidence>
<dbReference type="PANTHER" id="PTHR45649">
    <property type="entry name" value="AMINO-ACID PERMEASE BAT1"/>
    <property type="match status" value="1"/>
</dbReference>
<dbReference type="Gene3D" id="1.20.1740.10">
    <property type="entry name" value="Amino acid/polyamine transporter I"/>
    <property type="match status" value="1"/>
</dbReference>
<name>A0ABR0EUI4_ZASCE</name>
<reference evidence="8 9" key="1">
    <citation type="journal article" date="2023" name="G3 (Bethesda)">
        <title>A chromosome-level genome assembly of Zasmidium syzygii isolated from banana leaves.</title>
        <authorList>
            <person name="van Westerhoven A.C."/>
            <person name="Mehrabi R."/>
            <person name="Talebi R."/>
            <person name="Steentjes M.B.F."/>
            <person name="Corcolon B."/>
            <person name="Chong P.A."/>
            <person name="Kema G.H.J."/>
            <person name="Seidl M.F."/>
        </authorList>
    </citation>
    <scope>NUCLEOTIDE SEQUENCE [LARGE SCALE GENOMIC DNA]</scope>
    <source>
        <strain evidence="8 9">P124</strain>
    </source>
</reference>
<dbReference type="Pfam" id="PF00324">
    <property type="entry name" value="AA_permease"/>
    <property type="match status" value="1"/>
</dbReference>
<sequence>MALYSDTLHDVHQIDENNMTRMGRKQELKRQFSPLAMIGFSLVMAVTWQATLFGTAFSLPNGGPAGAIIMYLFVVVGLTFTSLSLAEMASLAPTAGGQYHWVSELAPPSIQKQLSYIIGWAANYAWQTFLSSATHGAVSIMQGLITLYHPEFVLKPWQQALIVILLVTIMAAVNVGLLDRLPLLEFIVLGVNTLAFVAFEITMLVMGPRVSAAQVFRNFQNLYGWPTMGGAVLAGVFAAISSLTWADSVARVADSPCF</sequence>
<evidence type="ECO:0000256" key="3">
    <source>
        <dbReference type="ARBA" id="ARBA00022692"/>
    </source>
</evidence>
<evidence type="ECO:0000313" key="8">
    <source>
        <dbReference type="EMBL" id="KAK4505064.1"/>
    </source>
</evidence>
<dbReference type="InterPro" id="IPR004841">
    <property type="entry name" value="AA-permease/SLC12A_dom"/>
</dbReference>
<feature type="transmembrane region" description="Helical" evidence="6">
    <location>
        <begin position="227"/>
        <end position="246"/>
    </location>
</feature>
<protein>
    <recommendedName>
        <fullName evidence="7">Amino acid permease/ SLC12A domain-containing protein</fullName>
    </recommendedName>
</protein>
<keyword evidence="2" id="KW-0813">Transport</keyword>
<keyword evidence="9" id="KW-1185">Reference proteome</keyword>
<accession>A0ABR0EUI4</accession>
<evidence type="ECO:0000256" key="2">
    <source>
        <dbReference type="ARBA" id="ARBA00022448"/>
    </source>
</evidence>
<proteinExistence type="predicted"/>